<organism evidence="9 10">
    <name type="scientific">Micromonospora krabiensis</name>
    <dbReference type="NCBI Taxonomy" id="307121"/>
    <lineage>
        <taxon>Bacteria</taxon>
        <taxon>Bacillati</taxon>
        <taxon>Actinomycetota</taxon>
        <taxon>Actinomycetes</taxon>
        <taxon>Micromonosporales</taxon>
        <taxon>Micromonosporaceae</taxon>
        <taxon>Micromonospora</taxon>
    </lineage>
</organism>
<evidence type="ECO:0000256" key="6">
    <source>
        <dbReference type="SAM" id="MobiDB-lite"/>
    </source>
</evidence>
<comment type="similarity">
    <text evidence="1">Belongs to the ABC transporter superfamily.</text>
</comment>
<reference evidence="10" key="1">
    <citation type="submission" date="2016-06" db="EMBL/GenBank/DDBJ databases">
        <authorList>
            <person name="Varghese N."/>
        </authorList>
    </citation>
    <scope>NUCLEOTIDE SEQUENCE [LARGE SCALE GENOMIC DNA]</scope>
    <source>
        <strain evidence="10">DSM 45344</strain>
    </source>
</reference>
<keyword evidence="7" id="KW-0472">Membrane</keyword>
<feature type="transmembrane region" description="Helical" evidence="7">
    <location>
        <begin position="78"/>
        <end position="96"/>
    </location>
</feature>
<dbReference type="InterPro" id="IPR017871">
    <property type="entry name" value="ABC_transporter-like_CS"/>
</dbReference>
<evidence type="ECO:0000256" key="4">
    <source>
        <dbReference type="ARBA" id="ARBA00022801"/>
    </source>
</evidence>
<dbReference type="Gene3D" id="3.40.50.300">
    <property type="entry name" value="P-loop containing nucleotide triphosphate hydrolases"/>
    <property type="match status" value="1"/>
</dbReference>
<dbReference type="SUPFAM" id="SSF53474">
    <property type="entry name" value="alpha/beta-Hydrolases"/>
    <property type="match status" value="1"/>
</dbReference>
<evidence type="ECO:0000313" key="10">
    <source>
        <dbReference type="Proteomes" id="UP000199393"/>
    </source>
</evidence>
<feature type="compositionally biased region" description="Low complexity" evidence="6">
    <location>
        <begin position="294"/>
        <end position="308"/>
    </location>
</feature>
<proteinExistence type="inferred from homology"/>
<keyword evidence="7" id="KW-1133">Transmembrane helix</keyword>
<dbReference type="InterPro" id="IPR000383">
    <property type="entry name" value="Xaa-Pro-like_dom"/>
</dbReference>
<dbReference type="GO" id="GO:0016887">
    <property type="term" value="F:ATP hydrolysis activity"/>
    <property type="evidence" value="ECO:0007669"/>
    <property type="project" value="InterPro"/>
</dbReference>
<evidence type="ECO:0000256" key="5">
    <source>
        <dbReference type="ARBA" id="ARBA00022840"/>
    </source>
</evidence>
<dbReference type="Proteomes" id="UP000199393">
    <property type="component" value="Chromosome I"/>
</dbReference>
<dbReference type="Pfam" id="PF08530">
    <property type="entry name" value="PepX_C"/>
    <property type="match status" value="1"/>
</dbReference>
<feature type="region of interest" description="Disordered" evidence="6">
    <location>
        <begin position="292"/>
        <end position="333"/>
    </location>
</feature>
<evidence type="ECO:0000256" key="1">
    <source>
        <dbReference type="ARBA" id="ARBA00005417"/>
    </source>
</evidence>
<gene>
    <name evidence="9" type="ORF">GA0070620_4883</name>
</gene>
<dbReference type="SMART" id="SM00939">
    <property type="entry name" value="PepX_C"/>
    <property type="match status" value="1"/>
</dbReference>
<dbReference type="InterPro" id="IPR029058">
    <property type="entry name" value="AB_hydrolase_fold"/>
</dbReference>
<dbReference type="GO" id="GO:0008239">
    <property type="term" value="F:dipeptidyl-peptidase activity"/>
    <property type="evidence" value="ECO:0007669"/>
    <property type="project" value="InterPro"/>
</dbReference>
<dbReference type="InterPro" id="IPR008979">
    <property type="entry name" value="Galactose-bd-like_sf"/>
</dbReference>
<keyword evidence="4" id="KW-0378">Hydrolase</keyword>
<feature type="transmembrane region" description="Helical" evidence="7">
    <location>
        <begin position="668"/>
        <end position="691"/>
    </location>
</feature>
<dbReference type="Pfam" id="PF02129">
    <property type="entry name" value="Peptidase_S15"/>
    <property type="match status" value="1"/>
</dbReference>
<name>A0A1C3N9R2_9ACTN</name>
<evidence type="ECO:0000256" key="2">
    <source>
        <dbReference type="ARBA" id="ARBA00022448"/>
    </source>
</evidence>
<dbReference type="SUPFAM" id="SSF49785">
    <property type="entry name" value="Galactose-binding domain-like"/>
    <property type="match status" value="1"/>
</dbReference>
<dbReference type="AlphaFoldDB" id="A0A1C3N9R2"/>
<dbReference type="GO" id="GO:0005524">
    <property type="term" value="F:ATP binding"/>
    <property type="evidence" value="ECO:0007669"/>
    <property type="project" value="UniProtKB-KW"/>
</dbReference>
<dbReference type="PROSITE" id="PS00211">
    <property type="entry name" value="ABC_TRANSPORTER_1"/>
    <property type="match status" value="1"/>
</dbReference>
<dbReference type="STRING" id="307121.GA0070620_4883"/>
<sequence>MIADDFSRKIGIHGIRIQLAGIHWTMVDRAAPGPDRSNRTDVRRISANAQDPARTVCRMRSPLSAARVRRALPTGRRAVAAVAVGVLLVAAVVSAVRPRGPEVRTESAMLTVRSGPDGEQPVDLDTTLYLPEDASAGGKVPAVLLAHGFGGTKESVRADAEEFAGRGYAVLTWTARGFGRSGGEIHLDHPDYEVRDAQRLLDWLAARPEIRTDSAGDPRVGVVGGSYGGGLALLLAAQDRRVDAIVPMITWNDLARSFLPESTGGPATAGVFKKGWAGLFFGGGGTVGSGPAGLSGVTAAQPQGAPASAGPPSPGPGAGPGTGPGRAPTGAADPSCGRFAADVCAAYLRIATTGRADQAAVDLLHRSSPAGVLDRIAAPTLLVQGEADTLFPLSEADANARGIAAAGTPVRVAWFTGGHDGGAGPKTDSDRVRYLTVQWLDHYVKGGTTAPGNDFTWSRIAGFDALDRGLVATGYRTTDYPGTGGDGRTDIAVTGPEQTIANPPNGNPAAISSVPFAGALSSLLDGVAGDVPGQHARFESAALTQAVDVVGSPTVSIRAASPTGEAVLFVKLYDVDPNGGATLPNGLVAPVRLAGLPERIADARPVTVTLPAVVHRVEAGHRLRLVVATSDQAYAGPAEPTVYTVAAGDGPVALPTVSGEPIPTAAAVWRWVLAGLLAAIVIGLVVVVAVVRRRHRRQDSSVHPAYADVPLAVRQLRKEYADGFVAVSNVYFEVHPGQVVGLLGPNGAGKTTTLRVLMGLTQPTAGEIYVFGHRLVPGSPVLSRIGALVEGPGFLPHLSGLENLRAYWRATGRPWADAHFDEALEIAGLGDSVHRKIKTYSHGMRQRLAIAQAMLGLPELLVLDEPTDGLDPPQIAEMRRVLQRYATDGRAVLVSSHLLAEVEQTCTHAVVVNKGRIVASGPVEEIVGESPSVLFDVTDPVAARDVLGRLAGVRVLPESDGQLVVDTNGTARSEVVAELVRAGIGVDRVVPRRRLEDAFLALVGDNSRGSGDR</sequence>
<dbReference type="InterPro" id="IPR013736">
    <property type="entry name" value="Xaa-Pro_dipept_C"/>
</dbReference>
<dbReference type="Pfam" id="PF00005">
    <property type="entry name" value="ABC_tran"/>
    <property type="match status" value="1"/>
</dbReference>
<dbReference type="PROSITE" id="PS50893">
    <property type="entry name" value="ABC_TRANSPORTER_2"/>
    <property type="match status" value="1"/>
</dbReference>
<dbReference type="SUPFAM" id="SSF52540">
    <property type="entry name" value="P-loop containing nucleoside triphosphate hydrolases"/>
    <property type="match status" value="1"/>
</dbReference>
<dbReference type="EMBL" id="LT598496">
    <property type="protein sequence ID" value="SBV29311.1"/>
    <property type="molecule type" value="Genomic_DNA"/>
</dbReference>
<dbReference type="InterPro" id="IPR003593">
    <property type="entry name" value="AAA+_ATPase"/>
</dbReference>
<dbReference type="PANTHER" id="PTHR43335">
    <property type="entry name" value="ABC TRANSPORTER, ATP-BINDING PROTEIN"/>
    <property type="match status" value="1"/>
</dbReference>
<dbReference type="PANTHER" id="PTHR43335:SF4">
    <property type="entry name" value="ABC TRANSPORTER, ATP-BINDING PROTEIN"/>
    <property type="match status" value="1"/>
</dbReference>
<accession>A0A1C3N9R2</accession>
<evidence type="ECO:0000313" key="9">
    <source>
        <dbReference type="EMBL" id="SBV29311.1"/>
    </source>
</evidence>
<protein>
    <submittedName>
        <fullName evidence="9">ABC-2 type transport system ATP-binding protein</fullName>
    </submittedName>
</protein>
<dbReference type="InterPro" id="IPR003439">
    <property type="entry name" value="ABC_transporter-like_ATP-bd"/>
</dbReference>
<keyword evidence="3" id="KW-0547">Nucleotide-binding</keyword>
<keyword evidence="5 9" id="KW-0067">ATP-binding</keyword>
<keyword evidence="10" id="KW-1185">Reference proteome</keyword>
<feature type="domain" description="ABC transporter" evidence="8">
    <location>
        <begin position="711"/>
        <end position="939"/>
    </location>
</feature>
<evidence type="ECO:0000256" key="3">
    <source>
        <dbReference type="ARBA" id="ARBA00022741"/>
    </source>
</evidence>
<dbReference type="PATRIC" id="fig|307121.4.peg.4982"/>
<keyword evidence="2" id="KW-0813">Transport</keyword>
<dbReference type="SMART" id="SM00382">
    <property type="entry name" value="AAA"/>
    <property type="match status" value="1"/>
</dbReference>
<keyword evidence="7" id="KW-0812">Transmembrane</keyword>
<evidence type="ECO:0000256" key="7">
    <source>
        <dbReference type="SAM" id="Phobius"/>
    </source>
</evidence>
<dbReference type="Gene3D" id="3.40.50.1820">
    <property type="entry name" value="alpha/beta hydrolase"/>
    <property type="match status" value="2"/>
</dbReference>
<dbReference type="Gene3D" id="2.60.120.260">
    <property type="entry name" value="Galactose-binding domain-like"/>
    <property type="match status" value="1"/>
</dbReference>
<dbReference type="InterPro" id="IPR027417">
    <property type="entry name" value="P-loop_NTPase"/>
</dbReference>
<evidence type="ECO:0000259" key="8">
    <source>
        <dbReference type="PROSITE" id="PS50893"/>
    </source>
</evidence>